<keyword evidence="1" id="KW-0472">Membrane</keyword>
<feature type="transmembrane region" description="Helical" evidence="1">
    <location>
        <begin position="187"/>
        <end position="206"/>
    </location>
</feature>
<accession>A0A1W2BUI2</accession>
<dbReference type="EMBL" id="FWXW01000006">
    <property type="protein sequence ID" value="SMC76541.1"/>
    <property type="molecule type" value="Genomic_DNA"/>
</dbReference>
<gene>
    <name evidence="2" type="ORF">SAMN02745168_2389</name>
</gene>
<dbReference type="InterPro" id="IPR036938">
    <property type="entry name" value="PAP2/HPO_sf"/>
</dbReference>
<feature type="transmembrane region" description="Helical" evidence="1">
    <location>
        <begin position="51"/>
        <end position="74"/>
    </location>
</feature>
<keyword evidence="1" id="KW-0812">Transmembrane</keyword>
<keyword evidence="3" id="KW-1185">Reference proteome</keyword>
<evidence type="ECO:0000313" key="2">
    <source>
        <dbReference type="EMBL" id="SMC76541.1"/>
    </source>
</evidence>
<name>A0A1W2BUI2_9FIRM</name>
<reference evidence="2 3" key="1">
    <citation type="submission" date="2017-04" db="EMBL/GenBank/DDBJ databases">
        <authorList>
            <person name="Afonso C.L."/>
            <person name="Miller P.J."/>
            <person name="Scott M.A."/>
            <person name="Spackman E."/>
            <person name="Goraichik I."/>
            <person name="Dimitrov K.M."/>
            <person name="Suarez D.L."/>
            <person name="Swayne D.E."/>
        </authorList>
    </citation>
    <scope>NUCLEOTIDE SEQUENCE [LARGE SCALE GENOMIC DNA]</scope>
    <source>
        <strain evidence="2 3">DSM 12816</strain>
    </source>
</reference>
<feature type="transmembrane region" description="Helical" evidence="1">
    <location>
        <begin position="81"/>
        <end position="102"/>
    </location>
</feature>
<keyword evidence="1" id="KW-1133">Transmembrane helix</keyword>
<feature type="transmembrane region" description="Helical" evidence="1">
    <location>
        <begin position="12"/>
        <end position="31"/>
    </location>
</feature>
<dbReference type="AlphaFoldDB" id="A0A1W2BUI2"/>
<evidence type="ECO:0000313" key="3">
    <source>
        <dbReference type="Proteomes" id="UP000192790"/>
    </source>
</evidence>
<dbReference type="Proteomes" id="UP000192790">
    <property type="component" value="Unassembled WGS sequence"/>
</dbReference>
<organism evidence="2 3">
    <name type="scientific">Papillibacter cinnamivorans DSM 12816</name>
    <dbReference type="NCBI Taxonomy" id="1122930"/>
    <lineage>
        <taxon>Bacteria</taxon>
        <taxon>Bacillati</taxon>
        <taxon>Bacillota</taxon>
        <taxon>Clostridia</taxon>
        <taxon>Eubacteriales</taxon>
        <taxon>Oscillospiraceae</taxon>
        <taxon>Papillibacter</taxon>
    </lineage>
</organism>
<evidence type="ECO:0008006" key="4">
    <source>
        <dbReference type="Google" id="ProtNLM"/>
    </source>
</evidence>
<sequence length="232" mass="27644">MAEKVKKILYQYRHGVILSYFLVYIGFFMMLEENVRVKYVMRSWLDAYIPFQEAFIIPYFMWFFYVGSVIVYLMLKSKRDFYRACMFLFTGMSLCLVFYALFPNGQYLRPHVFPRDNFLVDMVRYIYAHDTPTNVCPSIHVLNSIGINIAVQKSEVFRNRRKLRRSSTVLMILICMSTVFLKQHSVIDVICAILLSIPLYLLAYRVEWKRFVPLKEEEEPISIKQGSTIHWN</sequence>
<evidence type="ECO:0000256" key="1">
    <source>
        <dbReference type="SAM" id="Phobius"/>
    </source>
</evidence>
<dbReference type="SUPFAM" id="SSF48317">
    <property type="entry name" value="Acid phosphatase/Vanadium-dependent haloperoxidase"/>
    <property type="match status" value="1"/>
</dbReference>
<dbReference type="STRING" id="1122930.SAMN02745168_2389"/>
<protein>
    <recommendedName>
        <fullName evidence="4">PAP2 superfamily protein</fullName>
    </recommendedName>
</protein>
<dbReference type="RefSeq" id="WP_200809710.1">
    <property type="nucleotide sequence ID" value="NZ_FWXW01000006.1"/>
</dbReference>
<proteinExistence type="predicted"/>